<evidence type="ECO:0000313" key="2">
    <source>
        <dbReference type="EMBL" id="TNU73404.1"/>
    </source>
</evidence>
<proteinExistence type="predicted"/>
<keyword evidence="3" id="KW-1185">Reference proteome</keyword>
<evidence type="ECO:0000256" key="1">
    <source>
        <dbReference type="SAM" id="MobiDB-lite"/>
    </source>
</evidence>
<dbReference type="Proteomes" id="UP000313849">
    <property type="component" value="Unassembled WGS sequence"/>
</dbReference>
<dbReference type="OrthoDB" id="7067623at2"/>
<feature type="compositionally biased region" description="Basic and acidic residues" evidence="1">
    <location>
        <begin position="23"/>
        <end position="35"/>
    </location>
</feature>
<dbReference type="RefSeq" id="WP_108719932.1">
    <property type="nucleotide sequence ID" value="NZ_VENP01000047.1"/>
</dbReference>
<dbReference type="EMBL" id="VENP01000047">
    <property type="protein sequence ID" value="TNU73404.1"/>
    <property type="molecule type" value="Genomic_DNA"/>
</dbReference>
<protein>
    <submittedName>
        <fullName evidence="2">Uncharacterized protein</fullName>
    </submittedName>
</protein>
<accession>A0A5C5BA69</accession>
<dbReference type="AlphaFoldDB" id="A0A5C5BA69"/>
<evidence type="ECO:0000313" key="3">
    <source>
        <dbReference type="Proteomes" id="UP000313849"/>
    </source>
</evidence>
<name>A0A5C5BA69_9MICO</name>
<comment type="caution">
    <text evidence="2">The sequence shown here is derived from an EMBL/GenBank/DDBJ whole genome shotgun (WGS) entry which is preliminary data.</text>
</comment>
<organism evidence="2 3">
    <name type="scientific">Miniimonas arenae</name>
    <dbReference type="NCBI Taxonomy" id="676201"/>
    <lineage>
        <taxon>Bacteria</taxon>
        <taxon>Bacillati</taxon>
        <taxon>Actinomycetota</taxon>
        <taxon>Actinomycetes</taxon>
        <taxon>Micrococcales</taxon>
        <taxon>Beutenbergiaceae</taxon>
        <taxon>Miniimonas</taxon>
    </lineage>
</organism>
<gene>
    <name evidence="2" type="ORF">FH969_11465</name>
</gene>
<sequence>MAKNTGQGWRRGQVSDRYQQYNDRTDRYDKYDGDGNHVSSTASPGPYKGVEERLSRRSPRG</sequence>
<feature type="region of interest" description="Disordered" evidence="1">
    <location>
        <begin position="1"/>
        <end position="61"/>
    </location>
</feature>
<reference evidence="2 3" key="1">
    <citation type="submission" date="2019-06" db="EMBL/GenBank/DDBJ databases">
        <title>Draft genome sequence of Miniimonas arenae KCTC 19750T isolated from sea sand.</title>
        <authorList>
            <person name="Park S.-J."/>
        </authorList>
    </citation>
    <scope>NUCLEOTIDE SEQUENCE [LARGE SCALE GENOMIC DNA]</scope>
    <source>
        <strain evidence="2 3">KCTC 19750</strain>
    </source>
</reference>